<dbReference type="SUPFAM" id="SSF46689">
    <property type="entry name" value="Homeodomain-like"/>
    <property type="match status" value="1"/>
</dbReference>
<feature type="DNA-binding region" description="H-T-H motif" evidence="4">
    <location>
        <begin position="37"/>
        <end position="56"/>
    </location>
</feature>
<dbReference type="PANTHER" id="PTHR30055:SF234">
    <property type="entry name" value="HTH-TYPE TRANSCRIPTIONAL REGULATOR BETI"/>
    <property type="match status" value="1"/>
</dbReference>
<dbReference type="EMBL" id="JABXXP010001106">
    <property type="protein sequence ID" value="NVN13685.1"/>
    <property type="molecule type" value="Genomic_DNA"/>
</dbReference>
<evidence type="ECO:0000259" key="5">
    <source>
        <dbReference type="PROSITE" id="PS50977"/>
    </source>
</evidence>
<evidence type="ECO:0000313" key="6">
    <source>
        <dbReference type="EMBL" id="NVN13685.1"/>
    </source>
</evidence>
<keyword evidence="3" id="KW-0804">Transcription</keyword>
<dbReference type="InterPro" id="IPR001647">
    <property type="entry name" value="HTH_TetR"/>
</dbReference>
<accession>A0A7Y7J0L5</accession>
<dbReference type="PROSITE" id="PS50977">
    <property type="entry name" value="HTH_TETR_2"/>
    <property type="match status" value="1"/>
</dbReference>
<dbReference type="Pfam" id="PF00440">
    <property type="entry name" value="TetR_N"/>
    <property type="match status" value="1"/>
</dbReference>
<keyword evidence="2 4" id="KW-0238">DNA-binding</keyword>
<evidence type="ECO:0000313" key="7">
    <source>
        <dbReference type="Proteomes" id="UP000534870"/>
    </source>
</evidence>
<dbReference type="Proteomes" id="UP000534870">
    <property type="component" value="Unassembled WGS sequence"/>
</dbReference>
<comment type="caution">
    <text evidence="6">The sequence shown here is derived from an EMBL/GenBank/DDBJ whole genome shotgun (WGS) entry which is preliminary data.</text>
</comment>
<gene>
    <name evidence="6" type="ORF">HUK84_21520</name>
</gene>
<dbReference type="GO" id="GO:0003700">
    <property type="term" value="F:DNA-binding transcription factor activity"/>
    <property type="evidence" value="ECO:0007669"/>
    <property type="project" value="TreeGrafter"/>
</dbReference>
<feature type="domain" description="HTH tetR-type" evidence="5">
    <location>
        <begin position="14"/>
        <end position="74"/>
    </location>
</feature>
<name>A0A7Y7J0L5_9PROT</name>
<evidence type="ECO:0000256" key="2">
    <source>
        <dbReference type="ARBA" id="ARBA00023125"/>
    </source>
</evidence>
<proteinExistence type="predicted"/>
<organism evidence="6 7">
    <name type="scientific">Nguyenibacter vanlangensis</name>
    <dbReference type="NCBI Taxonomy" id="1216886"/>
    <lineage>
        <taxon>Bacteria</taxon>
        <taxon>Pseudomonadati</taxon>
        <taxon>Pseudomonadota</taxon>
        <taxon>Alphaproteobacteria</taxon>
        <taxon>Acetobacterales</taxon>
        <taxon>Acetobacteraceae</taxon>
        <taxon>Nguyenibacter</taxon>
    </lineage>
</organism>
<dbReference type="InterPro" id="IPR050109">
    <property type="entry name" value="HTH-type_TetR-like_transc_reg"/>
</dbReference>
<evidence type="ECO:0000256" key="1">
    <source>
        <dbReference type="ARBA" id="ARBA00023015"/>
    </source>
</evidence>
<dbReference type="PANTHER" id="PTHR30055">
    <property type="entry name" value="HTH-TYPE TRANSCRIPTIONAL REGULATOR RUTR"/>
    <property type="match status" value="1"/>
</dbReference>
<dbReference type="Gene3D" id="1.10.357.10">
    <property type="entry name" value="Tetracycline Repressor, domain 2"/>
    <property type="match status" value="1"/>
</dbReference>
<dbReference type="GO" id="GO:0000976">
    <property type="term" value="F:transcription cis-regulatory region binding"/>
    <property type="evidence" value="ECO:0007669"/>
    <property type="project" value="TreeGrafter"/>
</dbReference>
<dbReference type="AlphaFoldDB" id="A0A7Y7J0L5"/>
<protein>
    <submittedName>
        <fullName evidence="6">TetR family transcriptional regulator</fullName>
    </submittedName>
</protein>
<keyword evidence="1" id="KW-0805">Transcription regulation</keyword>
<evidence type="ECO:0000256" key="4">
    <source>
        <dbReference type="PROSITE-ProRule" id="PRU00335"/>
    </source>
</evidence>
<reference evidence="6 7" key="1">
    <citation type="submission" date="2020-06" db="EMBL/GenBank/DDBJ databases">
        <title>Description of novel acetic acid bacteria.</title>
        <authorList>
            <person name="Sombolestani A."/>
        </authorList>
    </citation>
    <scope>NUCLEOTIDE SEQUENCE [LARGE SCALE GENOMIC DNA]</scope>
    <source>
        <strain evidence="6 7">LMG 31431</strain>
    </source>
</reference>
<dbReference type="PRINTS" id="PR00455">
    <property type="entry name" value="HTHTETR"/>
</dbReference>
<feature type="non-terminal residue" evidence="6">
    <location>
        <position position="81"/>
    </location>
</feature>
<evidence type="ECO:0000256" key="3">
    <source>
        <dbReference type="ARBA" id="ARBA00023163"/>
    </source>
</evidence>
<sequence length="81" mass="8514">MFMSQSSHLTPVELKRRRELVAATLDILVEHGLAGATMARIAGHAGVSPALLVHYFGDKDTLLGLAFRGTAAALSADVARA</sequence>
<dbReference type="InterPro" id="IPR009057">
    <property type="entry name" value="Homeodomain-like_sf"/>
</dbReference>